<keyword evidence="4" id="KW-1133">Transmembrane helix</keyword>
<dbReference type="InterPro" id="IPR036452">
    <property type="entry name" value="Ribo_hydro-like"/>
</dbReference>
<proteinExistence type="inferred from homology"/>
<gene>
    <name evidence="6" type="ORF">STCU_08985</name>
</gene>
<dbReference type="InterPro" id="IPR001910">
    <property type="entry name" value="Inosine/uridine_hydrolase_dom"/>
</dbReference>
<keyword evidence="4" id="KW-0812">Transmembrane</keyword>
<keyword evidence="4" id="KW-0472">Membrane</keyword>
<dbReference type="OrthoDB" id="5783963at2759"/>
<evidence type="ECO:0000259" key="5">
    <source>
        <dbReference type="Pfam" id="PF01156"/>
    </source>
</evidence>
<dbReference type="SUPFAM" id="SSF53590">
    <property type="entry name" value="Nucleoside hydrolase"/>
    <property type="match status" value="1"/>
</dbReference>
<evidence type="ECO:0000256" key="3">
    <source>
        <dbReference type="ARBA" id="ARBA00023295"/>
    </source>
</evidence>
<dbReference type="EMBL" id="ATMH01008985">
    <property type="protein sequence ID" value="EPY20461.1"/>
    <property type="molecule type" value="Genomic_DNA"/>
</dbReference>
<comment type="similarity">
    <text evidence="1">Belongs to the IUNH family.</text>
</comment>
<dbReference type="GO" id="GO:0008477">
    <property type="term" value="F:purine nucleosidase activity"/>
    <property type="evidence" value="ECO:0007669"/>
    <property type="project" value="TreeGrafter"/>
</dbReference>
<protein>
    <submittedName>
        <fullName evidence="6">Pyrimidine-specific ribonucleoside hydrolase</fullName>
    </submittedName>
</protein>
<keyword evidence="2 6" id="KW-0378">Hydrolase</keyword>
<accession>S9V0L9</accession>
<keyword evidence="7" id="KW-1185">Reference proteome</keyword>
<evidence type="ECO:0000256" key="4">
    <source>
        <dbReference type="SAM" id="Phobius"/>
    </source>
</evidence>
<feature type="domain" description="Inosine/uridine-preferring nucleoside hydrolase" evidence="5">
    <location>
        <begin position="73"/>
        <end position="389"/>
    </location>
</feature>
<comment type="caution">
    <text evidence="6">The sequence shown here is derived from an EMBL/GenBank/DDBJ whole genome shotgun (WGS) entry which is preliminary data.</text>
</comment>
<dbReference type="PANTHER" id="PTHR12304:SF4">
    <property type="entry name" value="URIDINE NUCLEOSIDASE"/>
    <property type="match status" value="1"/>
</dbReference>
<dbReference type="Proteomes" id="UP000015354">
    <property type="component" value="Unassembled WGS sequence"/>
</dbReference>
<reference evidence="6 7" key="1">
    <citation type="journal article" date="2013" name="PLoS ONE">
        <title>Predicting the Proteins of Angomonas deanei, Strigomonas culicis and Their Respective Endosymbionts Reveals New Aspects of the Trypanosomatidae Family.</title>
        <authorList>
            <person name="Motta M.C."/>
            <person name="Martins A.C."/>
            <person name="de Souza S.S."/>
            <person name="Catta-Preta C.M."/>
            <person name="Silva R."/>
            <person name="Klein C.C."/>
            <person name="de Almeida L.G."/>
            <person name="de Lima Cunha O."/>
            <person name="Ciapina L.P."/>
            <person name="Brocchi M."/>
            <person name="Colabardini A.C."/>
            <person name="de Araujo Lima B."/>
            <person name="Machado C.R."/>
            <person name="de Almeida Soares C.M."/>
            <person name="Probst C.M."/>
            <person name="de Menezes C.B."/>
            <person name="Thompson C.E."/>
            <person name="Bartholomeu D.C."/>
            <person name="Gradia D.F."/>
            <person name="Pavoni D.P."/>
            <person name="Grisard E.C."/>
            <person name="Fantinatti-Garboggini F."/>
            <person name="Marchini F.K."/>
            <person name="Rodrigues-Luiz G.F."/>
            <person name="Wagner G."/>
            <person name="Goldman G.H."/>
            <person name="Fietto J.L."/>
            <person name="Elias M.C."/>
            <person name="Goldman M.H."/>
            <person name="Sagot M.F."/>
            <person name="Pereira M."/>
            <person name="Stoco P.H."/>
            <person name="de Mendonca-Neto R.P."/>
            <person name="Teixeira S.M."/>
            <person name="Maciel T.E."/>
            <person name="de Oliveira Mendes T.A."/>
            <person name="Urmenyi T.P."/>
            <person name="de Souza W."/>
            <person name="Schenkman S."/>
            <person name="de Vasconcelos A.T."/>
        </authorList>
    </citation>
    <scope>NUCLEOTIDE SEQUENCE [LARGE SCALE GENOMIC DNA]</scope>
</reference>
<dbReference type="GO" id="GO:0006152">
    <property type="term" value="P:purine nucleoside catabolic process"/>
    <property type="evidence" value="ECO:0007669"/>
    <property type="project" value="TreeGrafter"/>
</dbReference>
<evidence type="ECO:0000313" key="7">
    <source>
        <dbReference type="Proteomes" id="UP000015354"/>
    </source>
</evidence>
<dbReference type="Pfam" id="PF01156">
    <property type="entry name" value="IU_nuc_hydro"/>
    <property type="match status" value="1"/>
</dbReference>
<dbReference type="InterPro" id="IPR023186">
    <property type="entry name" value="IUNH"/>
</dbReference>
<keyword evidence="3" id="KW-0326">Glycosidase</keyword>
<evidence type="ECO:0000256" key="2">
    <source>
        <dbReference type="ARBA" id="ARBA00022801"/>
    </source>
</evidence>
<dbReference type="PANTHER" id="PTHR12304">
    <property type="entry name" value="INOSINE-URIDINE PREFERRING NUCLEOSIDE HYDROLASE"/>
    <property type="match status" value="1"/>
</dbReference>
<evidence type="ECO:0000256" key="1">
    <source>
        <dbReference type="ARBA" id="ARBA00009176"/>
    </source>
</evidence>
<dbReference type="Gene3D" id="3.90.245.10">
    <property type="entry name" value="Ribonucleoside hydrolase-like"/>
    <property type="match status" value="1"/>
</dbReference>
<sequence length="404" mass="44021">MDNVKVYYGNWSAMPQPRKIKILKMITFALYSFFLLFLVIYAFGGTGKKTSVKKKAVVFMEVMPHNLEALRYLAQRRDVVISMIVLTVNGWNINLASANENVHNFLAQLKNEGFTTTIPVYYGNSVSMVNDDFVTNIAFTANETYSVSACTYRKYVRYALRAQADLLFGASPTLDRVLSSDGSSFTYFESALSSLLSSSSVDFLILGPCTNAAYFLQKYATLRSRVTGIYAAGGAFNVKGNTLNVYVGNTKAEINFFLDPLAANYITQGSHGIPLTLFPLDGIMTWNTTAYATIVTNRLSSSSVNTASVVANAINGYNSKTGSSTNRIRLEVIAAAYWADTSVQNGATVTSIPVSVTNGNSMTSDGTSYRPSSSTYNFDVTVVMAVVESTFFSRLLGVDSLSLA</sequence>
<dbReference type="AlphaFoldDB" id="S9V0L9"/>
<dbReference type="GO" id="GO:0005829">
    <property type="term" value="C:cytosol"/>
    <property type="evidence" value="ECO:0007669"/>
    <property type="project" value="TreeGrafter"/>
</dbReference>
<organism evidence="6 7">
    <name type="scientific">Strigomonas culicis</name>
    <dbReference type="NCBI Taxonomy" id="28005"/>
    <lineage>
        <taxon>Eukaryota</taxon>
        <taxon>Discoba</taxon>
        <taxon>Euglenozoa</taxon>
        <taxon>Kinetoplastea</taxon>
        <taxon>Metakinetoplastina</taxon>
        <taxon>Trypanosomatida</taxon>
        <taxon>Trypanosomatidae</taxon>
        <taxon>Strigomonadinae</taxon>
        <taxon>Strigomonas</taxon>
    </lineage>
</organism>
<evidence type="ECO:0000313" key="6">
    <source>
        <dbReference type="EMBL" id="EPY20461.1"/>
    </source>
</evidence>
<name>S9V0L9_9TRYP</name>
<feature type="transmembrane region" description="Helical" evidence="4">
    <location>
        <begin position="22"/>
        <end position="44"/>
    </location>
</feature>